<evidence type="ECO:0000313" key="8">
    <source>
        <dbReference type="Proteomes" id="UP000824267"/>
    </source>
</evidence>
<keyword evidence="3" id="KW-0520">NAD</keyword>
<dbReference type="InterPro" id="IPR006140">
    <property type="entry name" value="D-isomer_DH_NAD-bd"/>
</dbReference>
<reference evidence="7" key="1">
    <citation type="journal article" date="2021" name="PeerJ">
        <title>Extensive microbial diversity within the chicken gut microbiome revealed by metagenomics and culture.</title>
        <authorList>
            <person name="Gilroy R."/>
            <person name="Ravi A."/>
            <person name="Getino M."/>
            <person name="Pursley I."/>
            <person name="Horton D.L."/>
            <person name="Alikhan N.F."/>
            <person name="Baker D."/>
            <person name="Gharbi K."/>
            <person name="Hall N."/>
            <person name="Watson M."/>
            <person name="Adriaenssens E.M."/>
            <person name="Foster-Nyarko E."/>
            <person name="Jarju S."/>
            <person name="Secka A."/>
            <person name="Antonio M."/>
            <person name="Oren A."/>
            <person name="Chaudhuri R.R."/>
            <person name="La Ragione R."/>
            <person name="Hildebrand F."/>
            <person name="Pallen M.J."/>
        </authorList>
    </citation>
    <scope>NUCLEOTIDE SEQUENCE</scope>
    <source>
        <strain evidence="7">Gambia16-930</strain>
    </source>
</reference>
<dbReference type="PANTHER" id="PTHR43761:SF1">
    <property type="entry name" value="D-ISOMER SPECIFIC 2-HYDROXYACID DEHYDROGENASE CATALYTIC DOMAIN-CONTAINING PROTEIN-RELATED"/>
    <property type="match status" value="1"/>
</dbReference>
<dbReference type="InterPro" id="IPR050418">
    <property type="entry name" value="D-iso_2-hydroxyacid_DH_PdxB"/>
</dbReference>
<evidence type="ECO:0000256" key="1">
    <source>
        <dbReference type="ARBA" id="ARBA00005854"/>
    </source>
</evidence>
<evidence type="ECO:0000256" key="4">
    <source>
        <dbReference type="RuleBase" id="RU003719"/>
    </source>
</evidence>
<protein>
    <submittedName>
        <fullName evidence="7">Hydroxyacid dehydrogenase</fullName>
    </submittedName>
</protein>
<gene>
    <name evidence="7" type="ORF">IAC47_05385</name>
</gene>
<dbReference type="AlphaFoldDB" id="A0A9D1UH54"/>
<dbReference type="Gene3D" id="3.40.50.720">
    <property type="entry name" value="NAD(P)-binding Rossmann-like Domain"/>
    <property type="match status" value="2"/>
</dbReference>
<feature type="domain" description="D-isomer specific 2-hydroxyacid dehydrogenase NAD-binding" evidence="6">
    <location>
        <begin position="112"/>
        <end position="286"/>
    </location>
</feature>
<evidence type="ECO:0000259" key="5">
    <source>
        <dbReference type="Pfam" id="PF00389"/>
    </source>
</evidence>
<dbReference type="GO" id="GO:0051287">
    <property type="term" value="F:NAD binding"/>
    <property type="evidence" value="ECO:0007669"/>
    <property type="project" value="InterPro"/>
</dbReference>
<reference evidence="7" key="2">
    <citation type="submission" date="2021-04" db="EMBL/GenBank/DDBJ databases">
        <authorList>
            <person name="Gilroy R."/>
        </authorList>
    </citation>
    <scope>NUCLEOTIDE SEQUENCE</scope>
    <source>
        <strain evidence="7">Gambia16-930</strain>
    </source>
</reference>
<evidence type="ECO:0000256" key="2">
    <source>
        <dbReference type="ARBA" id="ARBA00023002"/>
    </source>
</evidence>
<dbReference type="EMBL" id="DXGG01000170">
    <property type="protein sequence ID" value="HIW87689.1"/>
    <property type="molecule type" value="Genomic_DNA"/>
</dbReference>
<dbReference type="SUPFAM" id="SSF51735">
    <property type="entry name" value="NAD(P)-binding Rossmann-fold domains"/>
    <property type="match status" value="1"/>
</dbReference>
<dbReference type="Pfam" id="PF02826">
    <property type="entry name" value="2-Hacid_dh_C"/>
    <property type="match status" value="1"/>
</dbReference>
<dbReference type="PANTHER" id="PTHR43761">
    <property type="entry name" value="D-ISOMER SPECIFIC 2-HYDROXYACID DEHYDROGENASE FAMILY PROTEIN (AFU_ORTHOLOGUE AFUA_1G13630)"/>
    <property type="match status" value="1"/>
</dbReference>
<proteinExistence type="inferred from homology"/>
<evidence type="ECO:0000256" key="3">
    <source>
        <dbReference type="ARBA" id="ARBA00023027"/>
    </source>
</evidence>
<dbReference type="InterPro" id="IPR036291">
    <property type="entry name" value="NAD(P)-bd_dom_sf"/>
</dbReference>
<dbReference type="Proteomes" id="UP000824267">
    <property type="component" value="Unassembled WGS sequence"/>
</dbReference>
<dbReference type="SUPFAM" id="SSF52283">
    <property type="entry name" value="Formate/glycerate dehydrogenase catalytic domain-like"/>
    <property type="match status" value="1"/>
</dbReference>
<feature type="domain" description="D-isomer specific 2-hydroxyacid dehydrogenase catalytic" evidence="5">
    <location>
        <begin position="18"/>
        <end position="311"/>
    </location>
</feature>
<name>A0A9D1UH54_9BACT</name>
<sequence>MKIVAVEPIGISESLAERLQAEYLSKGHEFKVYFDRREEGEVLAERMNDADIVIVSNIALGRDVLSRCKRLKMIDVAFTGIDHIDLDYCREHGIRIMNASGYATVAVSELAVGMMIDLYRRMTYFDSETRAYGTRKGILGMELRGKRAGLVGTGAIGLATAGLLKAFGCELTAYSRSRRQEAEDMGIRYVSLEELMRESDIISLHVPLTEDTKGMISRKMLSLCKSEAILVNTARGSVVDNVALAEALNEGRLAGAAIDVYEKEPPLEEGHPLLGAKNVLLLPHVAYATRESFDKRINIVLDNLNRYLLGEK</sequence>
<comment type="similarity">
    <text evidence="1 4">Belongs to the D-isomer specific 2-hydroxyacid dehydrogenase family.</text>
</comment>
<dbReference type="InterPro" id="IPR006139">
    <property type="entry name" value="D-isomer_2_OHA_DH_cat_dom"/>
</dbReference>
<evidence type="ECO:0000313" key="7">
    <source>
        <dbReference type="EMBL" id="HIW87689.1"/>
    </source>
</evidence>
<comment type="caution">
    <text evidence="7">The sequence shown here is derived from an EMBL/GenBank/DDBJ whole genome shotgun (WGS) entry which is preliminary data.</text>
</comment>
<dbReference type="FunFam" id="3.40.50.720:FF:000203">
    <property type="entry name" value="D-3-phosphoglycerate dehydrogenase (SerA)"/>
    <property type="match status" value="1"/>
</dbReference>
<organism evidence="7 8">
    <name type="scientific">Candidatus Onthomorpha intestinigallinarum</name>
    <dbReference type="NCBI Taxonomy" id="2840880"/>
    <lineage>
        <taxon>Bacteria</taxon>
        <taxon>Pseudomonadati</taxon>
        <taxon>Bacteroidota</taxon>
        <taxon>Bacteroidia</taxon>
        <taxon>Bacteroidales</taxon>
        <taxon>Candidatus Onthomorpha</taxon>
    </lineage>
</organism>
<dbReference type="Pfam" id="PF00389">
    <property type="entry name" value="2-Hacid_dh"/>
    <property type="match status" value="1"/>
</dbReference>
<dbReference type="GO" id="GO:0016616">
    <property type="term" value="F:oxidoreductase activity, acting on the CH-OH group of donors, NAD or NADP as acceptor"/>
    <property type="evidence" value="ECO:0007669"/>
    <property type="project" value="InterPro"/>
</dbReference>
<evidence type="ECO:0000259" key="6">
    <source>
        <dbReference type="Pfam" id="PF02826"/>
    </source>
</evidence>
<keyword evidence="2 4" id="KW-0560">Oxidoreductase</keyword>
<accession>A0A9D1UH54</accession>